<gene>
    <name evidence="1" type="ORF">C4B59_01920</name>
</gene>
<accession>A0AC61L6J3</accession>
<keyword evidence="1" id="KW-0648">Protein biosynthesis</keyword>
<proteinExistence type="predicted"/>
<dbReference type="EMBL" id="PQXF01000002">
    <property type="protein sequence ID" value="PXF62000.1"/>
    <property type="molecule type" value="Genomic_DNA"/>
</dbReference>
<comment type="caution">
    <text evidence="1">The sequence shown here is derived from an EMBL/GenBank/DDBJ whole genome shotgun (WGS) entry which is preliminary data.</text>
</comment>
<organism evidence="1 2">
    <name type="scientific">Candidatus Methanogaster sp</name>
    <dbReference type="NCBI Taxonomy" id="3386292"/>
    <lineage>
        <taxon>Archaea</taxon>
        <taxon>Methanobacteriati</taxon>
        <taxon>Methanobacteriota</taxon>
        <taxon>Stenosarchaea group</taxon>
        <taxon>Methanomicrobia</taxon>
        <taxon>Methanosarcinales</taxon>
        <taxon>ANME-2 cluster</taxon>
        <taxon>Candidatus Methanogasteraceae</taxon>
        <taxon>Candidatus Methanogaster</taxon>
    </lineage>
</organism>
<protein>
    <submittedName>
        <fullName evidence="1">Translation initiation factor IF-2 subunit alpha</fullName>
    </submittedName>
</protein>
<dbReference type="Proteomes" id="UP000248329">
    <property type="component" value="Unassembled WGS sequence"/>
</dbReference>
<evidence type="ECO:0000313" key="2">
    <source>
        <dbReference type="Proteomes" id="UP000248329"/>
    </source>
</evidence>
<sequence length="255" mass="28853">MREWPSQGDLVVCTVAKVMDFGVFAELDEYGRKEGLIHISEVAAGWVKYIRDYLREGQKIVCKVLSVNPKRGHIDLSYKDVNEHQRRDKIQEWKSELRAEKWLNFAIGDEAVERKLADTIIDSFGSLYNAFEETVMSGRPVLIDAGIDEEYAIKIEEVAIENVKIPSVDITGFVDLTCPAPDGVDAIKRSLATAAIVNDDHVVLEISYVGAPRYRIHVTAPDYKLAERILKESAKRAIDEIEHLDGEGTFHRHEE</sequence>
<keyword evidence="1" id="KW-0396">Initiation factor</keyword>
<reference evidence="1" key="1">
    <citation type="submission" date="2018-01" db="EMBL/GenBank/DDBJ databases">
        <authorList>
            <person name="Krukenberg V."/>
        </authorList>
    </citation>
    <scope>NUCLEOTIDE SEQUENCE</scope>
    <source>
        <strain evidence="1">E20ANME2</strain>
    </source>
</reference>
<name>A0AC61L6J3_9EURY</name>
<evidence type="ECO:0000313" key="1">
    <source>
        <dbReference type="EMBL" id="PXF62000.1"/>
    </source>
</evidence>